<dbReference type="RefSeq" id="WP_047216149.1">
    <property type="nucleotide sequence ID" value="NZ_CP011568.3"/>
</dbReference>
<keyword evidence="4" id="KW-1185">Reference proteome</keyword>
<evidence type="ECO:0008006" key="5">
    <source>
        <dbReference type="Google" id="ProtNLM"/>
    </source>
</evidence>
<gene>
    <name evidence="3" type="ORF">ABW99_20385</name>
</gene>
<dbReference type="PATRIC" id="fig|445709.3.peg.4276"/>
<dbReference type="InterPro" id="IPR027051">
    <property type="entry name" value="XdhC_Rossmann_dom"/>
</dbReference>
<dbReference type="KEGG" id="ptx:ABW99_20385"/>
<proteinExistence type="predicted"/>
<protein>
    <recommendedName>
        <fullName evidence="5">XdhC family protein</fullName>
    </recommendedName>
</protein>
<evidence type="ECO:0000313" key="3">
    <source>
        <dbReference type="EMBL" id="AKJ70216.1"/>
    </source>
</evidence>
<evidence type="ECO:0000313" key="4">
    <source>
        <dbReference type="Proteomes" id="UP000036700"/>
    </source>
</evidence>
<dbReference type="AlphaFoldDB" id="A0A0G3EZM3"/>
<dbReference type="SUPFAM" id="SSF51735">
    <property type="entry name" value="NAD(P)-binding Rossmann-fold domains"/>
    <property type="match status" value="1"/>
</dbReference>
<dbReference type="Pfam" id="PF13478">
    <property type="entry name" value="XdhC_C"/>
    <property type="match status" value="1"/>
</dbReference>
<evidence type="ECO:0000259" key="1">
    <source>
        <dbReference type="Pfam" id="PF02625"/>
    </source>
</evidence>
<dbReference type="PANTHER" id="PTHR30388:SF4">
    <property type="entry name" value="MOLYBDENUM COFACTOR INSERTION CHAPERONE PAOD"/>
    <property type="match status" value="1"/>
</dbReference>
<dbReference type="Pfam" id="PF02625">
    <property type="entry name" value="XdhC_CoxI"/>
    <property type="match status" value="1"/>
</dbReference>
<dbReference type="InterPro" id="IPR052698">
    <property type="entry name" value="MoCofactor_Util/Proc"/>
</dbReference>
<dbReference type="Gene3D" id="3.40.50.720">
    <property type="entry name" value="NAD(P)-binding Rossmann-like Domain"/>
    <property type="match status" value="1"/>
</dbReference>
<accession>A0A0G3EZM3</accession>
<sequence>MDSVDLEVLKIAAAWTEAGYFVTLGTVVRTWGSAPRPVGSMLVIREDGHLKGSVSGGCVEDDMMDRVRGGQWPSSTPELTTYGVSAEQAQRFGLPCGGTLQIVLEPIGAKARLRDLLAAIAQYRLVVRELDMATGEVRIVPGHRTPALEFDGRRLITSHGPRFRLIVIGAGQLSRYVASMAVALDYHVIVCDPREEYAEEWDVPNTELVREMPDDLIVRLRLDAHSAVVTLTHDPKLDDMALLEALKSPAFYIGAIGSRINNEKRRERLSLFDLSSSEIARLHGPIGLYLGARTPAEIAVAIMAEMTAIKNGIPVLQNFSAKESAPLGTACATTA</sequence>
<reference evidence="4" key="1">
    <citation type="submission" date="2015-06" db="EMBL/GenBank/DDBJ databases">
        <authorList>
            <person name="Lim Y.L."/>
            <person name="Ee R."/>
            <person name="Yong D."/>
            <person name="How K.Y."/>
            <person name="Yin W.F."/>
            <person name="Chan K.G."/>
        </authorList>
    </citation>
    <scope>NUCLEOTIDE SEQUENCE [LARGE SCALE GENOMIC DNA]</scope>
    <source>
        <strain evidence="4">DSM 25325</strain>
    </source>
</reference>
<dbReference type="PANTHER" id="PTHR30388">
    <property type="entry name" value="ALDEHYDE OXIDOREDUCTASE MOLYBDENUM COFACTOR ASSEMBLY PROTEIN"/>
    <property type="match status" value="1"/>
</dbReference>
<name>A0A0G3EZM3_9BURK</name>
<dbReference type="STRING" id="445709.ABW99_20385"/>
<organism evidence="3 4">
    <name type="scientific">Pandoraea thiooxydans</name>
    <dbReference type="NCBI Taxonomy" id="445709"/>
    <lineage>
        <taxon>Bacteria</taxon>
        <taxon>Pseudomonadati</taxon>
        <taxon>Pseudomonadota</taxon>
        <taxon>Betaproteobacteria</taxon>
        <taxon>Burkholderiales</taxon>
        <taxon>Burkholderiaceae</taxon>
        <taxon>Pandoraea</taxon>
    </lineage>
</organism>
<dbReference type="Proteomes" id="UP000036700">
    <property type="component" value="Chromosome"/>
</dbReference>
<dbReference type="InterPro" id="IPR036291">
    <property type="entry name" value="NAD(P)-bd_dom_sf"/>
</dbReference>
<feature type="domain" description="XdhC Rossmann" evidence="2">
    <location>
        <begin position="165"/>
        <end position="306"/>
    </location>
</feature>
<dbReference type="OrthoDB" id="9815497at2"/>
<evidence type="ECO:0000259" key="2">
    <source>
        <dbReference type="Pfam" id="PF13478"/>
    </source>
</evidence>
<dbReference type="InterPro" id="IPR003777">
    <property type="entry name" value="XdhC_CoxI"/>
</dbReference>
<dbReference type="EMBL" id="CP011568">
    <property type="protein sequence ID" value="AKJ70216.1"/>
    <property type="molecule type" value="Genomic_DNA"/>
</dbReference>
<feature type="domain" description="XdhC- CoxI" evidence="1">
    <location>
        <begin position="15"/>
        <end position="69"/>
    </location>
</feature>